<protein>
    <submittedName>
        <fullName evidence="1">Uncharacterized protein</fullName>
    </submittedName>
</protein>
<evidence type="ECO:0000313" key="1">
    <source>
        <dbReference type="EMBL" id="JAE30284.1"/>
    </source>
</evidence>
<organism evidence="1">
    <name type="scientific">Arundo donax</name>
    <name type="common">Giant reed</name>
    <name type="synonym">Donax arundinaceus</name>
    <dbReference type="NCBI Taxonomy" id="35708"/>
    <lineage>
        <taxon>Eukaryota</taxon>
        <taxon>Viridiplantae</taxon>
        <taxon>Streptophyta</taxon>
        <taxon>Embryophyta</taxon>
        <taxon>Tracheophyta</taxon>
        <taxon>Spermatophyta</taxon>
        <taxon>Magnoliopsida</taxon>
        <taxon>Liliopsida</taxon>
        <taxon>Poales</taxon>
        <taxon>Poaceae</taxon>
        <taxon>PACMAD clade</taxon>
        <taxon>Arundinoideae</taxon>
        <taxon>Arundineae</taxon>
        <taxon>Arundo</taxon>
    </lineage>
</organism>
<proteinExistence type="predicted"/>
<dbReference type="EMBL" id="GBRH01167612">
    <property type="protein sequence ID" value="JAE30284.1"/>
    <property type="molecule type" value="Transcribed_RNA"/>
</dbReference>
<accession>A0A0A9H3B2</accession>
<dbReference type="AlphaFoldDB" id="A0A0A9H3B2"/>
<reference evidence="1" key="2">
    <citation type="journal article" date="2015" name="Data Brief">
        <title>Shoot transcriptome of the giant reed, Arundo donax.</title>
        <authorList>
            <person name="Barrero R.A."/>
            <person name="Guerrero F.D."/>
            <person name="Moolhuijzen P."/>
            <person name="Goolsby J.A."/>
            <person name="Tidwell J."/>
            <person name="Bellgard S.E."/>
            <person name="Bellgard M.I."/>
        </authorList>
    </citation>
    <scope>NUCLEOTIDE SEQUENCE</scope>
    <source>
        <tissue evidence="1">Shoot tissue taken approximately 20 cm above the soil surface</tissue>
    </source>
</reference>
<reference evidence="1" key="1">
    <citation type="submission" date="2014-09" db="EMBL/GenBank/DDBJ databases">
        <authorList>
            <person name="Magalhaes I.L.F."/>
            <person name="Oliveira U."/>
            <person name="Santos F.R."/>
            <person name="Vidigal T.H.D.A."/>
            <person name="Brescovit A.D."/>
            <person name="Santos A.J."/>
        </authorList>
    </citation>
    <scope>NUCLEOTIDE SEQUENCE</scope>
    <source>
        <tissue evidence="1">Shoot tissue taken approximately 20 cm above the soil surface</tissue>
    </source>
</reference>
<sequence>MSSSSFLDHFCHQNPQIPDPCLCLCLVLAQTHVHPRSFQVCSSYYSDHHP</sequence>
<name>A0A0A9H3B2_ARUDO</name>